<organism evidence="1 2">
    <name type="scientific">Candidatus Accumulibacter phosphatis</name>
    <dbReference type="NCBI Taxonomy" id="327160"/>
    <lineage>
        <taxon>Bacteria</taxon>
        <taxon>Pseudomonadati</taxon>
        <taxon>Pseudomonadota</taxon>
        <taxon>Betaproteobacteria</taxon>
        <taxon>Candidatus Accumulibacter</taxon>
    </lineage>
</organism>
<gene>
    <name evidence="1" type="ORF">AW09_003566</name>
</gene>
<reference evidence="1 2" key="1">
    <citation type="submission" date="2014-02" db="EMBL/GenBank/DDBJ databases">
        <title>Expanding our view of genomic diversity in Candidatus Accumulibacter clades.</title>
        <authorList>
            <person name="Skennerton C.T."/>
            <person name="Barr J.J."/>
            <person name="Slater F.R."/>
            <person name="Bond P.L."/>
            <person name="Tyson G.W."/>
        </authorList>
    </citation>
    <scope>NUCLEOTIDE SEQUENCE [LARGE SCALE GENOMIC DNA]</scope>
    <source>
        <strain evidence="2">BA-91</strain>
    </source>
</reference>
<sequence>MEAGNYCGIVGADEIAQHLRPTGGQPATGAEDVLVRDRDAGQRTAFAPGQARVGGVCLGKTAGRIDGDVSVELRVVAGNAFEVELGQFDARNLLVRQGGRHRLEAVLYHSMTFGTR</sequence>
<dbReference type="AlphaFoldDB" id="A0A080LSF3"/>
<evidence type="ECO:0000313" key="1">
    <source>
        <dbReference type="EMBL" id="KFB71301.1"/>
    </source>
</evidence>
<comment type="caution">
    <text evidence="1">The sequence shown here is derived from an EMBL/GenBank/DDBJ whole genome shotgun (WGS) entry which is preliminary data.</text>
</comment>
<dbReference type="Proteomes" id="UP000020077">
    <property type="component" value="Unassembled WGS sequence"/>
</dbReference>
<name>A0A080LSF3_9PROT</name>
<accession>A0A080LSF3</accession>
<evidence type="ECO:0000313" key="2">
    <source>
        <dbReference type="Proteomes" id="UP000020077"/>
    </source>
</evidence>
<protein>
    <submittedName>
        <fullName evidence="1">Uncharacterized protein</fullName>
    </submittedName>
</protein>
<dbReference type="EMBL" id="JDVG02000564">
    <property type="protein sequence ID" value="KFB71301.1"/>
    <property type="molecule type" value="Genomic_DNA"/>
</dbReference>
<proteinExistence type="predicted"/>